<accession>A0A556PDV6</accession>
<dbReference type="InterPro" id="IPR008302">
    <property type="entry name" value="NamZ"/>
</dbReference>
<sequence length="383" mass="43662">MKLGVDVFLDSFEKDFSGQKLGLLTNITGVNKQLNSTIDLMYNSDLLNLHCLFSPEHGIRGNANEGEHLDSTVDEKTGLPVYSLYGEVREPTAEMLDGLDVVIFDLQDIGSRYYTFIYSMANMMKACAKYNVKFVVLDRPNPINGFQVEGNIVEDGFTSFVGLYPIPVRHGMTVGELANYFNEEYSIGCSLDVIQMQDWERKYYYDEMDLCWVAPTPNVTQIDMCVLYPGTCLIEGTNVSEGRGTTKPFEYVGAPFINADELTNAFNNLEIPGVKARPVFFTPHYQKFKGEPCAGVQLHVLDREKFNSFYTGVKLLEIIYNLYPNDIEFIKSLDDSQFYFLDLLAGTDQLRHALLVGKADDWLNETKPELERFIQKRDKYLMY</sequence>
<evidence type="ECO:0000259" key="1">
    <source>
        <dbReference type="Pfam" id="PF07075"/>
    </source>
</evidence>
<dbReference type="Gene3D" id="3.40.50.12170">
    <property type="entry name" value="Uncharacterised protein PF07075, DUF1343"/>
    <property type="match status" value="1"/>
</dbReference>
<protein>
    <submittedName>
        <fullName evidence="3">DUF1343 domain-containing protein</fullName>
    </submittedName>
</protein>
<dbReference type="Pfam" id="PF20732">
    <property type="entry name" value="NamZ_C"/>
    <property type="match status" value="1"/>
</dbReference>
<dbReference type="AlphaFoldDB" id="A0A556PDV6"/>
<evidence type="ECO:0000313" key="3">
    <source>
        <dbReference type="EMBL" id="TSJ62553.1"/>
    </source>
</evidence>
<dbReference type="RefSeq" id="WP_144089118.1">
    <property type="nucleotide sequence ID" value="NZ_VMHE01000018.1"/>
</dbReference>
<keyword evidence="4" id="KW-1185">Reference proteome</keyword>
<evidence type="ECO:0000259" key="2">
    <source>
        <dbReference type="Pfam" id="PF20732"/>
    </source>
</evidence>
<comment type="caution">
    <text evidence="3">The sequence shown here is derived from an EMBL/GenBank/DDBJ whole genome shotgun (WGS) entry which is preliminary data.</text>
</comment>
<dbReference type="GO" id="GO:0033922">
    <property type="term" value="F:peptidoglycan beta-N-acetylmuramidase activity"/>
    <property type="evidence" value="ECO:0007669"/>
    <property type="project" value="InterPro"/>
</dbReference>
<dbReference type="Pfam" id="PF07075">
    <property type="entry name" value="NamZ_N"/>
    <property type="match status" value="1"/>
</dbReference>
<dbReference type="EMBL" id="VMHE01000018">
    <property type="protein sequence ID" value="TSJ62553.1"/>
    <property type="molecule type" value="Genomic_DNA"/>
</dbReference>
<dbReference type="PIRSF" id="PIRSF016719">
    <property type="entry name" value="UCP016719"/>
    <property type="match status" value="1"/>
</dbReference>
<dbReference type="Proteomes" id="UP000316425">
    <property type="component" value="Unassembled WGS sequence"/>
</dbReference>
<reference evidence="3 4" key="1">
    <citation type="submission" date="2019-07" db="EMBL/GenBank/DDBJ databases">
        <title>Allobacillus sp. nov. SKP isolated from shrimp paste of Euphausiacea.</title>
        <authorList>
            <person name="Kanchanasin P."/>
            <person name="Tanasupawat S."/>
            <person name="Shi W."/>
            <person name="Wu L."/>
            <person name="Ma J."/>
        </authorList>
    </citation>
    <scope>NUCLEOTIDE SEQUENCE [LARGE SCALE GENOMIC DNA]</scope>
    <source>
        <strain evidence="3 4">SKP4-8</strain>
    </source>
</reference>
<feature type="domain" description="Peptidoglycan beta-N-acetylmuramidase NamZ C-terminal" evidence="2">
    <location>
        <begin position="226"/>
        <end position="383"/>
    </location>
</feature>
<gene>
    <name evidence="3" type="ORF">FPQ13_09550</name>
</gene>
<feature type="domain" description="Peptidoglycan beta-N-acetylmuramidase NamZ N-terminal" evidence="1">
    <location>
        <begin position="22"/>
        <end position="222"/>
    </location>
</feature>
<name>A0A556PDV6_9BACI</name>
<dbReference type="PANTHER" id="PTHR42915">
    <property type="entry name" value="HYPOTHETICAL 460 KDA PROTEIN IN FEUA-SIGW INTERGENIC REGION [PRECURSOR]"/>
    <property type="match status" value="1"/>
</dbReference>
<dbReference type="OrthoDB" id="9801061at2"/>
<organism evidence="3 4">
    <name type="scientific">Allobacillus salarius</name>
    <dbReference type="NCBI Taxonomy" id="1955272"/>
    <lineage>
        <taxon>Bacteria</taxon>
        <taxon>Bacillati</taxon>
        <taxon>Bacillota</taxon>
        <taxon>Bacilli</taxon>
        <taxon>Bacillales</taxon>
        <taxon>Bacillaceae</taxon>
        <taxon>Allobacillus</taxon>
    </lineage>
</organism>
<dbReference type="PANTHER" id="PTHR42915:SF1">
    <property type="entry name" value="PEPTIDOGLYCAN BETA-N-ACETYLMURAMIDASE NAMZ"/>
    <property type="match status" value="1"/>
</dbReference>
<dbReference type="InterPro" id="IPR048502">
    <property type="entry name" value="NamZ_N"/>
</dbReference>
<dbReference type="InterPro" id="IPR048503">
    <property type="entry name" value="NamZ_C"/>
</dbReference>
<evidence type="ECO:0000313" key="4">
    <source>
        <dbReference type="Proteomes" id="UP000316425"/>
    </source>
</evidence>
<dbReference type="Gene3D" id="3.90.1150.140">
    <property type="match status" value="1"/>
</dbReference>
<proteinExistence type="predicted"/>